<dbReference type="Pfam" id="PF00664">
    <property type="entry name" value="ABC_membrane"/>
    <property type="match status" value="1"/>
</dbReference>
<keyword evidence="12" id="KW-1185">Reference proteome</keyword>
<keyword evidence="4 11" id="KW-0067">ATP-binding</keyword>
<dbReference type="Gene3D" id="3.40.50.300">
    <property type="entry name" value="P-loop containing nucleotide triphosphate hydrolases"/>
    <property type="match status" value="1"/>
</dbReference>
<name>A0ABT4J0Q3_9RHOB</name>
<feature type="transmembrane region" description="Helical" evidence="8">
    <location>
        <begin position="63"/>
        <end position="83"/>
    </location>
</feature>
<dbReference type="InterPro" id="IPR003593">
    <property type="entry name" value="AAA+_ATPase"/>
</dbReference>
<evidence type="ECO:0000313" key="12">
    <source>
        <dbReference type="Proteomes" id="UP001149822"/>
    </source>
</evidence>
<evidence type="ECO:0000256" key="7">
    <source>
        <dbReference type="SAM" id="MobiDB-lite"/>
    </source>
</evidence>
<dbReference type="InterPro" id="IPR003439">
    <property type="entry name" value="ABC_transporter-like_ATP-bd"/>
</dbReference>
<feature type="transmembrane region" description="Helical" evidence="8">
    <location>
        <begin position="247"/>
        <end position="269"/>
    </location>
</feature>
<dbReference type="PROSITE" id="PS50929">
    <property type="entry name" value="ABC_TM1F"/>
    <property type="match status" value="1"/>
</dbReference>
<evidence type="ECO:0000313" key="11">
    <source>
        <dbReference type="EMBL" id="MCZ0960677.1"/>
    </source>
</evidence>
<dbReference type="SMART" id="SM00382">
    <property type="entry name" value="AAA"/>
    <property type="match status" value="1"/>
</dbReference>
<dbReference type="InterPro" id="IPR039421">
    <property type="entry name" value="Type_1_exporter"/>
</dbReference>
<reference evidence="11" key="1">
    <citation type="submission" date="2022-12" db="EMBL/GenBank/DDBJ databases">
        <title>Paracoccus sp. EF6 isolated from a lake water.</title>
        <authorList>
            <person name="Liu H."/>
        </authorList>
    </citation>
    <scope>NUCLEOTIDE SEQUENCE</scope>
    <source>
        <strain evidence="11">EF6</strain>
    </source>
</reference>
<dbReference type="RefSeq" id="WP_268940682.1">
    <property type="nucleotide sequence ID" value="NZ_JAPTYD010000003.1"/>
</dbReference>
<keyword evidence="3" id="KW-0547">Nucleotide-binding</keyword>
<dbReference type="InterPro" id="IPR036640">
    <property type="entry name" value="ABC1_TM_sf"/>
</dbReference>
<keyword evidence="6 8" id="KW-0472">Membrane</keyword>
<dbReference type="Proteomes" id="UP001149822">
    <property type="component" value="Unassembled WGS sequence"/>
</dbReference>
<dbReference type="InterPro" id="IPR011527">
    <property type="entry name" value="ABC1_TM_dom"/>
</dbReference>
<evidence type="ECO:0000256" key="5">
    <source>
        <dbReference type="ARBA" id="ARBA00022989"/>
    </source>
</evidence>
<evidence type="ECO:0000256" key="3">
    <source>
        <dbReference type="ARBA" id="ARBA00022741"/>
    </source>
</evidence>
<accession>A0ABT4J0Q3</accession>
<feature type="domain" description="ABC transmembrane type-1" evidence="10">
    <location>
        <begin position="27"/>
        <end position="304"/>
    </location>
</feature>
<feature type="compositionally biased region" description="Gly residues" evidence="7">
    <location>
        <begin position="555"/>
        <end position="564"/>
    </location>
</feature>
<gene>
    <name evidence="11" type="ORF">OU682_03470</name>
</gene>
<evidence type="ECO:0000256" key="4">
    <source>
        <dbReference type="ARBA" id="ARBA00022840"/>
    </source>
</evidence>
<evidence type="ECO:0000256" key="2">
    <source>
        <dbReference type="ARBA" id="ARBA00022692"/>
    </source>
</evidence>
<keyword evidence="5 8" id="KW-1133">Transmembrane helix</keyword>
<feature type="transmembrane region" description="Helical" evidence="8">
    <location>
        <begin position="163"/>
        <end position="179"/>
    </location>
</feature>
<evidence type="ECO:0000259" key="10">
    <source>
        <dbReference type="PROSITE" id="PS50929"/>
    </source>
</evidence>
<dbReference type="InterPro" id="IPR027417">
    <property type="entry name" value="P-loop_NTPase"/>
</dbReference>
<dbReference type="Gene3D" id="1.20.1560.10">
    <property type="entry name" value="ABC transporter type 1, transmembrane domain"/>
    <property type="match status" value="1"/>
</dbReference>
<dbReference type="PANTHER" id="PTHR24221:SF654">
    <property type="entry name" value="ATP-BINDING CASSETTE SUB-FAMILY B MEMBER 6"/>
    <property type="match status" value="1"/>
</dbReference>
<feature type="transmembrane region" description="Helical" evidence="8">
    <location>
        <begin position="138"/>
        <end position="157"/>
    </location>
</feature>
<dbReference type="GO" id="GO:0005524">
    <property type="term" value="F:ATP binding"/>
    <property type="evidence" value="ECO:0007669"/>
    <property type="project" value="UniProtKB-KW"/>
</dbReference>
<comment type="subcellular location">
    <subcellularLocation>
        <location evidence="1">Cell membrane</location>
        <topology evidence="1">Multi-pass membrane protein</topology>
    </subcellularLocation>
</comment>
<proteinExistence type="predicted"/>
<evidence type="ECO:0000256" key="6">
    <source>
        <dbReference type="ARBA" id="ARBA00023136"/>
    </source>
</evidence>
<protein>
    <submittedName>
        <fullName evidence="11">ATP-binding cassette domain-containing protein</fullName>
    </submittedName>
</protein>
<dbReference type="PROSITE" id="PS50893">
    <property type="entry name" value="ABC_TRANSPORTER_2"/>
    <property type="match status" value="1"/>
</dbReference>
<keyword evidence="2 8" id="KW-0812">Transmembrane</keyword>
<comment type="caution">
    <text evidence="11">The sequence shown here is derived from an EMBL/GenBank/DDBJ whole genome shotgun (WGS) entry which is preliminary data.</text>
</comment>
<feature type="transmembrane region" description="Helical" evidence="8">
    <location>
        <begin position="21"/>
        <end position="43"/>
    </location>
</feature>
<dbReference type="SUPFAM" id="SSF90123">
    <property type="entry name" value="ABC transporter transmembrane region"/>
    <property type="match status" value="1"/>
</dbReference>
<organism evidence="11 12">
    <name type="scientific">Paracoccus benzoatiresistens</name>
    <dbReference type="NCBI Taxonomy" id="2997341"/>
    <lineage>
        <taxon>Bacteria</taxon>
        <taxon>Pseudomonadati</taxon>
        <taxon>Pseudomonadota</taxon>
        <taxon>Alphaproteobacteria</taxon>
        <taxon>Rhodobacterales</taxon>
        <taxon>Paracoccaceae</taxon>
        <taxon>Paracoccus</taxon>
    </lineage>
</organism>
<dbReference type="EMBL" id="JAPTYD010000003">
    <property type="protein sequence ID" value="MCZ0960677.1"/>
    <property type="molecule type" value="Genomic_DNA"/>
</dbReference>
<dbReference type="Pfam" id="PF00005">
    <property type="entry name" value="ABC_tran"/>
    <property type="match status" value="1"/>
</dbReference>
<feature type="domain" description="ABC transporter" evidence="9">
    <location>
        <begin position="335"/>
        <end position="579"/>
    </location>
</feature>
<dbReference type="SUPFAM" id="SSF52540">
    <property type="entry name" value="P-loop containing nucleoside triphosphate hydrolases"/>
    <property type="match status" value="1"/>
</dbReference>
<evidence type="ECO:0000256" key="8">
    <source>
        <dbReference type="SAM" id="Phobius"/>
    </source>
</evidence>
<evidence type="ECO:0000256" key="1">
    <source>
        <dbReference type="ARBA" id="ARBA00004651"/>
    </source>
</evidence>
<evidence type="ECO:0000259" key="9">
    <source>
        <dbReference type="PROSITE" id="PS50893"/>
    </source>
</evidence>
<feature type="region of interest" description="Disordered" evidence="7">
    <location>
        <begin position="552"/>
        <end position="580"/>
    </location>
</feature>
<sequence>MAIRARRKPGTGTVIRAAWAVSRPGLFAAFLFTTVFNVLKFALPLYLLQVLDRVPSSRSIETLVMLTIAVLIAVFCGMLLDIIRRRMFVRWGNWIEAQLAPRILHQGLAEARSERNEDDTSRGLDDVARLRTFVAETLASWMDVVFAPLFFLGVFLIHPTLGWVALGALVPLFLVSVAADQMTRDQRRAVGDAGREAGSILTSAEVNRESVGGLAMANTLAERWRGVAESRAGERNTAQGRDVTFRAILRTLSQLLRIAMIAVGVWLYVQGSLTLGGIFAARILAGFGFTLAEKALARWRNLREALASYRSIRKRLTITQTSSISVLPNLEADDIILDGVTFRYPNERRDLYRRLSLRFGPGQMLLISGSAGVGKSTLARLLVGTLKPRDGQVRIGDMEICRLPPELRSRMISYLPQHTEIFDGTVRENIARMQNGDLLDVMAAARLVGIHDLIIQLPEGYDTVIGPSYPGLSGSQRKRIAIARAFYGRPRMIVMDEPTANLDRVSRRMLDAALAQRKAAGTSLVITQSLHSERSAAMADVTLFLSESKHEIRKGGGGGGGGGGEDQRGAVRPNRLRRIK</sequence>
<dbReference type="PANTHER" id="PTHR24221">
    <property type="entry name" value="ATP-BINDING CASSETTE SUB-FAMILY B"/>
    <property type="match status" value="1"/>
</dbReference>